<sequence>MTTWDLAVVGCGPAGSATAMGALRVDPTLRVVLLDRAEFPRDKACGDGIAPQVVDLLEDAGVRGVVDGHVPVPRLRLDRGAFGVDRTMARPAWVIPRTVFDQRLVEAAQAAGATLRRHRVRELAQPSSVVLDGEVEARTVVGADGAYSTVRRALGLMPGPMAVALRGYAPTPANRANAQVIAFGTAGQPAYAWSFDRGDGLANVGYGELLGHRHDRPTKAQLRERLDVLLPGASDGGTGWKGHQLPLSSGRWRPPTGRILLAGDAAGLVNPMTGEGIYYAVATGFAAGRAAAEALIAGAPASAGARYARATRRLLAGHLRHVAAAAGLSRHHRVIDAGLRASAADQRVFDDLVELGLARGRITPTMARGLARELAGAARRRPVRRRR</sequence>
<reference evidence="2" key="1">
    <citation type="journal article" date="2014" name="Int. J. Syst. Evol. Microbiol.">
        <title>Complete genome sequence of Corynebacterium casei LMG S-19264T (=DSM 44701T), isolated from a smear-ripened cheese.</title>
        <authorList>
            <consortium name="US DOE Joint Genome Institute (JGI-PGF)"/>
            <person name="Walter F."/>
            <person name="Albersmeier A."/>
            <person name="Kalinowski J."/>
            <person name="Ruckert C."/>
        </authorList>
    </citation>
    <scope>NUCLEOTIDE SEQUENCE</scope>
    <source>
        <strain evidence="2">CGMCC 1.14988</strain>
    </source>
</reference>
<keyword evidence="3" id="KW-1185">Reference proteome</keyword>
<dbReference type="InterPro" id="IPR011777">
    <property type="entry name" value="Geranylgeranyl_Rdtase_fam"/>
</dbReference>
<evidence type="ECO:0000313" key="3">
    <source>
        <dbReference type="Proteomes" id="UP000650511"/>
    </source>
</evidence>
<evidence type="ECO:0000259" key="1">
    <source>
        <dbReference type="Pfam" id="PF01494"/>
    </source>
</evidence>
<dbReference type="EMBL" id="BMHA01000003">
    <property type="protein sequence ID" value="GGI04385.1"/>
    <property type="molecule type" value="Genomic_DNA"/>
</dbReference>
<feature type="domain" description="FAD-binding" evidence="1">
    <location>
        <begin position="5"/>
        <end position="163"/>
    </location>
</feature>
<dbReference type="InterPro" id="IPR050407">
    <property type="entry name" value="Geranylgeranyl_reductase"/>
</dbReference>
<dbReference type="NCBIfam" id="TIGR02032">
    <property type="entry name" value="GG-red-SF"/>
    <property type="match status" value="1"/>
</dbReference>
<proteinExistence type="predicted"/>
<comment type="caution">
    <text evidence="2">The sequence shown here is derived from an EMBL/GenBank/DDBJ whole genome shotgun (WGS) entry which is preliminary data.</text>
</comment>
<accession>A0A8J3ABR8</accession>
<evidence type="ECO:0000313" key="2">
    <source>
        <dbReference type="EMBL" id="GGI04385.1"/>
    </source>
</evidence>
<dbReference type="PANTHER" id="PTHR42685:SF22">
    <property type="entry name" value="CONDITIONED MEDIUM FACTOR RECEPTOR 1"/>
    <property type="match status" value="1"/>
</dbReference>
<reference evidence="2" key="2">
    <citation type="submission" date="2020-09" db="EMBL/GenBank/DDBJ databases">
        <authorList>
            <person name="Sun Q."/>
            <person name="Zhou Y."/>
        </authorList>
    </citation>
    <scope>NUCLEOTIDE SEQUENCE</scope>
    <source>
        <strain evidence="2">CGMCC 1.14988</strain>
    </source>
</reference>
<dbReference type="OrthoDB" id="9795712at2"/>
<dbReference type="Pfam" id="PF01494">
    <property type="entry name" value="FAD_binding_3"/>
    <property type="match status" value="1"/>
</dbReference>
<dbReference type="InterPro" id="IPR036188">
    <property type="entry name" value="FAD/NAD-bd_sf"/>
</dbReference>
<dbReference type="AlphaFoldDB" id="A0A8J3ABR8"/>
<dbReference type="InterPro" id="IPR002938">
    <property type="entry name" value="FAD-bd"/>
</dbReference>
<dbReference type="SUPFAM" id="SSF51905">
    <property type="entry name" value="FAD/NAD(P)-binding domain"/>
    <property type="match status" value="1"/>
</dbReference>
<dbReference type="PANTHER" id="PTHR42685">
    <property type="entry name" value="GERANYLGERANYL DIPHOSPHATE REDUCTASE"/>
    <property type="match status" value="1"/>
</dbReference>
<gene>
    <name evidence="2" type="ORF">GCM10011354_08830</name>
</gene>
<dbReference type="RefSeq" id="WP_130649614.1">
    <property type="nucleotide sequence ID" value="NZ_BMHA01000003.1"/>
</dbReference>
<dbReference type="GO" id="GO:0071949">
    <property type="term" value="F:FAD binding"/>
    <property type="evidence" value="ECO:0007669"/>
    <property type="project" value="InterPro"/>
</dbReference>
<protein>
    <recommendedName>
        <fullName evidence="1">FAD-binding domain-containing protein</fullName>
    </recommendedName>
</protein>
<dbReference type="Gene3D" id="3.50.50.60">
    <property type="entry name" value="FAD/NAD(P)-binding domain"/>
    <property type="match status" value="1"/>
</dbReference>
<name>A0A8J3ABR8_9ACTN</name>
<dbReference type="Proteomes" id="UP000650511">
    <property type="component" value="Unassembled WGS sequence"/>
</dbReference>
<organism evidence="2 3">
    <name type="scientific">Egicoccus halophilus</name>
    <dbReference type="NCBI Taxonomy" id="1670830"/>
    <lineage>
        <taxon>Bacteria</taxon>
        <taxon>Bacillati</taxon>
        <taxon>Actinomycetota</taxon>
        <taxon>Nitriliruptoria</taxon>
        <taxon>Egicoccales</taxon>
        <taxon>Egicoccaceae</taxon>
        <taxon>Egicoccus</taxon>
    </lineage>
</organism>
<dbReference type="PRINTS" id="PR00420">
    <property type="entry name" value="RNGMNOXGNASE"/>
</dbReference>
<dbReference type="GO" id="GO:0016628">
    <property type="term" value="F:oxidoreductase activity, acting on the CH-CH group of donors, NAD or NADP as acceptor"/>
    <property type="evidence" value="ECO:0007669"/>
    <property type="project" value="InterPro"/>
</dbReference>